<proteinExistence type="predicted"/>
<dbReference type="Proteomes" id="UP000609121">
    <property type="component" value="Unassembled WGS sequence"/>
</dbReference>
<protein>
    <recommendedName>
        <fullName evidence="4">Helix-turn-helix domain-containing protein</fullName>
    </recommendedName>
</protein>
<feature type="region of interest" description="Disordered" evidence="1">
    <location>
        <begin position="110"/>
        <end position="132"/>
    </location>
</feature>
<evidence type="ECO:0000313" key="2">
    <source>
        <dbReference type="EMBL" id="MBE3640636.1"/>
    </source>
</evidence>
<dbReference type="EMBL" id="JACVXA010000116">
    <property type="protein sequence ID" value="MBE3640636.1"/>
    <property type="molecule type" value="Genomic_DNA"/>
</dbReference>
<gene>
    <name evidence="2" type="ORF">ICN82_20735</name>
</gene>
<dbReference type="AlphaFoldDB" id="A0A8J7CMM9"/>
<evidence type="ECO:0000313" key="3">
    <source>
        <dbReference type="Proteomes" id="UP000609121"/>
    </source>
</evidence>
<comment type="caution">
    <text evidence="2">The sequence shown here is derived from an EMBL/GenBank/DDBJ whole genome shotgun (WGS) entry which is preliminary data.</text>
</comment>
<reference evidence="2" key="1">
    <citation type="submission" date="2020-09" db="EMBL/GenBank/DDBJ databases">
        <title>A novel bacterium of genus Mangrovicoccus, isolated from South China Sea.</title>
        <authorList>
            <person name="Huang H."/>
            <person name="Mo K."/>
            <person name="Hu Y."/>
        </authorList>
    </citation>
    <scope>NUCLEOTIDE SEQUENCE</scope>
    <source>
        <strain evidence="2">HB182678</strain>
    </source>
</reference>
<organism evidence="2 3">
    <name type="scientific">Mangrovicoccus algicola</name>
    <dbReference type="NCBI Taxonomy" id="2771008"/>
    <lineage>
        <taxon>Bacteria</taxon>
        <taxon>Pseudomonadati</taxon>
        <taxon>Pseudomonadota</taxon>
        <taxon>Alphaproteobacteria</taxon>
        <taxon>Rhodobacterales</taxon>
        <taxon>Paracoccaceae</taxon>
        <taxon>Mangrovicoccus</taxon>
    </lineage>
</organism>
<evidence type="ECO:0000256" key="1">
    <source>
        <dbReference type="SAM" id="MobiDB-lite"/>
    </source>
</evidence>
<accession>A0A8J7CMM9</accession>
<sequence>MKNLSLREAVKLFDVSRPTLTKALNSGKLSGERNDKGQWEISPSELTRVYRPRSAEPASRGNVEQVNFTTPNISQNADIDRLKAELALAVARAEAAEKLAQERAERIDDLRRMLPPPATSTSRSLWPWKRRR</sequence>
<name>A0A8J7CMM9_9RHOB</name>
<feature type="region of interest" description="Disordered" evidence="1">
    <location>
        <begin position="25"/>
        <end position="69"/>
    </location>
</feature>
<keyword evidence="3" id="KW-1185">Reference proteome</keyword>
<dbReference type="RefSeq" id="WP_193187148.1">
    <property type="nucleotide sequence ID" value="NZ_JACVXA010000116.1"/>
</dbReference>
<evidence type="ECO:0008006" key="4">
    <source>
        <dbReference type="Google" id="ProtNLM"/>
    </source>
</evidence>